<keyword evidence="5" id="KW-0408">Iron</keyword>
<dbReference type="Gene3D" id="2.60.40.10">
    <property type="entry name" value="Immunoglobulins"/>
    <property type="match status" value="1"/>
</dbReference>
<feature type="compositionally biased region" description="Polar residues" evidence="7">
    <location>
        <begin position="1"/>
        <end position="19"/>
    </location>
</feature>
<feature type="transmembrane region" description="Helical" evidence="8">
    <location>
        <begin position="202"/>
        <end position="224"/>
    </location>
</feature>
<evidence type="ECO:0000256" key="5">
    <source>
        <dbReference type="ARBA" id="ARBA00023004"/>
    </source>
</evidence>
<proteinExistence type="predicted"/>
<dbReference type="Gene3D" id="3.30.70.20">
    <property type="match status" value="1"/>
</dbReference>
<dbReference type="PANTHER" id="PTHR30176:SF3">
    <property type="entry name" value="FERREDOXIN-TYPE PROTEIN NAPH"/>
    <property type="match status" value="1"/>
</dbReference>
<keyword evidence="6" id="KW-0411">Iron-sulfur</keyword>
<evidence type="ECO:0000256" key="7">
    <source>
        <dbReference type="SAM" id="MobiDB-lite"/>
    </source>
</evidence>
<dbReference type="RefSeq" id="WP_249700339.1">
    <property type="nucleotide sequence ID" value="NZ_JAMFLX010000019.1"/>
</dbReference>
<dbReference type="InterPro" id="IPR013783">
    <property type="entry name" value="Ig-like_fold"/>
</dbReference>
<keyword evidence="8" id="KW-0472">Membrane</keyword>
<accession>A0ABT0PJV9</accession>
<feature type="transmembrane region" description="Helical" evidence="8">
    <location>
        <begin position="345"/>
        <end position="363"/>
    </location>
</feature>
<evidence type="ECO:0000256" key="4">
    <source>
        <dbReference type="ARBA" id="ARBA00022982"/>
    </source>
</evidence>
<name>A0ABT0PJV9_9GAMM</name>
<dbReference type="InterPro" id="IPR032879">
    <property type="entry name" value="FixG_C"/>
</dbReference>
<keyword evidence="8" id="KW-0812">Transmembrane</keyword>
<evidence type="ECO:0000256" key="1">
    <source>
        <dbReference type="ARBA" id="ARBA00022448"/>
    </source>
</evidence>
<organism evidence="10 11">
    <name type="scientific">Parendozoicomonas callyspongiae</name>
    <dbReference type="NCBI Taxonomy" id="2942213"/>
    <lineage>
        <taxon>Bacteria</taxon>
        <taxon>Pseudomonadati</taxon>
        <taxon>Pseudomonadota</taxon>
        <taxon>Gammaproteobacteria</taxon>
        <taxon>Oceanospirillales</taxon>
        <taxon>Endozoicomonadaceae</taxon>
        <taxon>Parendozoicomonas</taxon>
    </lineage>
</organism>
<evidence type="ECO:0000259" key="9">
    <source>
        <dbReference type="PROSITE" id="PS51379"/>
    </source>
</evidence>
<gene>
    <name evidence="10" type="primary">ccoG</name>
    <name evidence="10" type="ORF">M3P05_13860</name>
</gene>
<keyword evidence="4" id="KW-0249">Electron transport</keyword>
<dbReference type="Proteomes" id="UP001203338">
    <property type="component" value="Unassembled WGS sequence"/>
</dbReference>
<reference evidence="10 11" key="1">
    <citation type="submission" date="2022-05" db="EMBL/GenBank/DDBJ databases">
        <authorList>
            <person name="Park J.-S."/>
        </authorList>
    </citation>
    <scope>NUCLEOTIDE SEQUENCE [LARGE SCALE GENOMIC DNA]</scope>
    <source>
        <strain evidence="10 11">2012CJ34-2</strain>
    </source>
</reference>
<evidence type="ECO:0000313" key="10">
    <source>
        <dbReference type="EMBL" id="MCL6271012.1"/>
    </source>
</evidence>
<keyword evidence="8" id="KW-1133">Transmembrane helix</keyword>
<dbReference type="PROSITE" id="PS51379">
    <property type="entry name" value="4FE4S_FER_2"/>
    <property type="match status" value="1"/>
</dbReference>
<feature type="region of interest" description="Disordered" evidence="7">
    <location>
        <begin position="1"/>
        <end position="22"/>
    </location>
</feature>
<evidence type="ECO:0000256" key="3">
    <source>
        <dbReference type="ARBA" id="ARBA00022723"/>
    </source>
</evidence>
<dbReference type="NCBIfam" id="TIGR02745">
    <property type="entry name" value="ccoG_rdxA_fixG"/>
    <property type="match status" value="1"/>
</dbReference>
<dbReference type="PROSITE" id="PS00198">
    <property type="entry name" value="4FE4S_FER_1"/>
    <property type="match status" value="1"/>
</dbReference>
<dbReference type="Pfam" id="PF11614">
    <property type="entry name" value="FixG_C"/>
    <property type="match status" value="1"/>
</dbReference>
<feature type="transmembrane region" description="Helical" evidence="8">
    <location>
        <begin position="96"/>
        <end position="117"/>
    </location>
</feature>
<dbReference type="PANTHER" id="PTHR30176">
    <property type="entry name" value="FERREDOXIN-TYPE PROTEIN NAPH"/>
    <property type="match status" value="1"/>
</dbReference>
<dbReference type="InterPro" id="IPR014116">
    <property type="entry name" value="Cyt_c_oxidase_cbb3_FixG"/>
</dbReference>
<sequence length="484" mass="54301">MSNPHTQPENKPQGSQPQGNEPDIIETVSLYKRREKIYTRAFAGFYRNLRLYGGSLLFLLFFGTVWLQWGDRQAVLWDIPTRHFYIFGETFLPQDFILLSAMLMIAAFGLFFITVLAGRIWCGYACPQSVFTWVFMWAEKVTEGDRNKRMRLDKNPMSAEKFLRKLAKHLLWLAIALATAITFVGYFTPIRELITDLIAFDASPWASFWVGFFTLATYGNAGWLREQVCIYMCPYARFQSVMYDKDTLTVHYDDKRGESRGPRKRSVDPKEVGLGDCIDCKLCVHVCPTGIDIRDGLQYECISCGACADACDGIMDKMGYDKGLIRYTSESEVEGNKPHLLRPRLIGYFTVLCVIISAFTYALTHRSSLELEVLRDRQALYTLNSSGNIENIYTLKLVNKTQKAVSLNVTVEGLPNAILAGRTAIDVPAGEGASLPLRLSVAPEHLTGATNTDIEFSIVTVPLDGSDPVSASAESRFLSPRSAP</sequence>
<keyword evidence="1" id="KW-0813">Transport</keyword>
<dbReference type="Pfam" id="PF12801">
    <property type="entry name" value="Fer4_5"/>
    <property type="match status" value="1"/>
</dbReference>
<keyword evidence="11" id="KW-1185">Reference proteome</keyword>
<dbReference type="InterPro" id="IPR051684">
    <property type="entry name" value="Electron_Trans/Redox"/>
</dbReference>
<comment type="caution">
    <text evidence="10">The sequence shown here is derived from an EMBL/GenBank/DDBJ whole genome shotgun (WGS) entry which is preliminary data.</text>
</comment>
<dbReference type="InterPro" id="IPR017896">
    <property type="entry name" value="4Fe4S_Fe-S-bd"/>
</dbReference>
<evidence type="ECO:0000256" key="8">
    <source>
        <dbReference type="SAM" id="Phobius"/>
    </source>
</evidence>
<keyword evidence="3" id="KW-0479">Metal-binding</keyword>
<feature type="transmembrane region" description="Helical" evidence="8">
    <location>
        <begin position="170"/>
        <end position="190"/>
    </location>
</feature>
<evidence type="ECO:0000256" key="2">
    <source>
        <dbReference type="ARBA" id="ARBA00022485"/>
    </source>
</evidence>
<dbReference type="InterPro" id="IPR017900">
    <property type="entry name" value="4Fe4S_Fe_S_CS"/>
</dbReference>
<dbReference type="SUPFAM" id="SSF54862">
    <property type="entry name" value="4Fe-4S ferredoxins"/>
    <property type="match status" value="1"/>
</dbReference>
<feature type="transmembrane region" description="Helical" evidence="8">
    <location>
        <begin position="49"/>
        <end position="69"/>
    </location>
</feature>
<dbReference type="EMBL" id="JAMFLX010000019">
    <property type="protein sequence ID" value="MCL6271012.1"/>
    <property type="molecule type" value="Genomic_DNA"/>
</dbReference>
<protein>
    <submittedName>
        <fullName evidence="10">Cytochrome c oxidase accessory protein CcoG</fullName>
    </submittedName>
</protein>
<feature type="domain" description="4Fe-4S ferredoxin-type" evidence="9">
    <location>
        <begin position="268"/>
        <end position="296"/>
    </location>
</feature>
<dbReference type="Pfam" id="PF13746">
    <property type="entry name" value="Fer4_18"/>
    <property type="match status" value="1"/>
</dbReference>
<evidence type="ECO:0000256" key="6">
    <source>
        <dbReference type="ARBA" id="ARBA00023014"/>
    </source>
</evidence>
<evidence type="ECO:0000313" key="11">
    <source>
        <dbReference type="Proteomes" id="UP001203338"/>
    </source>
</evidence>
<keyword evidence="2" id="KW-0004">4Fe-4S</keyword>